<sequence length="18" mass="2200">MEAFIKDRLIINIYPYPC</sequence>
<reference evidence="1" key="2">
    <citation type="journal article" date="2015" name="Data Brief">
        <title>Shoot transcriptome of the giant reed, Arundo donax.</title>
        <authorList>
            <person name="Barrero R.A."/>
            <person name="Guerrero F.D."/>
            <person name="Moolhuijzen P."/>
            <person name="Goolsby J.A."/>
            <person name="Tidwell J."/>
            <person name="Bellgard S.E."/>
            <person name="Bellgard M.I."/>
        </authorList>
    </citation>
    <scope>NUCLEOTIDE SEQUENCE</scope>
    <source>
        <tissue evidence="1">Shoot tissue taken approximately 20 cm above the soil surface</tissue>
    </source>
</reference>
<protein>
    <submittedName>
        <fullName evidence="1">Uncharacterized protein</fullName>
    </submittedName>
</protein>
<dbReference type="AlphaFoldDB" id="A0A0A8YTL1"/>
<organism evidence="1">
    <name type="scientific">Arundo donax</name>
    <name type="common">Giant reed</name>
    <name type="synonym">Donax arundinaceus</name>
    <dbReference type="NCBI Taxonomy" id="35708"/>
    <lineage>
        <taxon>Eukaryota</taxon>
        <taxon>Viridiplantae</taxon>
        <taxon>Streptophyta</taxon>
        <taxon>Embryophyta</taxon>
        <taxon>Tracheophyta</taxon>
        <taxon>Spermatophyta</taxon>
        <taxon>Magnoliopsida</taxon>
        <taxon>Liliopsida</taxon>
        <taxon>Poales</taxon>
        <taxon>Poaceae</taxon>
        <taxon>PACMAD clade</taxon>
        <taxon>Arundinoideae</taxon>
        <taxon>Arundineae</taxon>
        <taxon>Arundo</taxon>
    </lineage>
</organism>
<name>A0A0A8YTL1_ARUDO</name>
<proteinExistence type="predicted"/>
<dbReference type="EMBL" id="GBRH01267989">
    <property type="protein sequence ID" value="JAD29906.1"/>
    <property type="molecule type" value="Transcribed_RNA"/>
</dbReference>
<evidence type="ECO:0000313" key="1">
    <source>
        <dbReference type="EMBL" id="JAD29906.1"/>
    </source>
</evidence>
<reference evidence="1" key="1">
    <citation type="submission" date="2014-09" db="EMBL/GenBank/DDBJ databases">
        <authorList>
            <person name="Magalhaes I.L.F."/>
            <person name="Oliveira U."/>
            <person name="Santos F.R."/>
            <person name="Vidigal T.H.D.A."/>
            <person name="Brescovit A.D."/>
            <person name="Santos A.J."/>
        </authorList>
    </citation>
    <scope>NUCLEOTIDE SEQUENCE</scope>
    <source>
        <tissue evidence="1">Shoot tissue taken approximately 20 cm above the soil surface</tissue>
    </source>
</reference>
<accession>A0A0A8YTL1</accession>